<dbReference type="PROSITE" id="PS51257">
    <property type="entry name" value="PROKAR_LIPOPROTEIN"/>
    <property type="match status" value="1"/>
</dbReference>
<dbReference type="Pfam" id="PF04972">
    <property type="entry name" value="BON"/>
    <property type="match status" value="1"/>
</dbReference>
<comment type="caution">
    <text evidence="3">The sequence shown here is derived from an EMBL/GenBank/DDBJ whole genome shotgun (WGS) entry which is preliminary data.</text>
</comment>
<dbReference type="PANTHER" id="PTHR34606">
    <property type="entry name" value="BON DOMAIN-CONTAINING PROTEIN"/>
    <property type="match status" value="1"/>
</dbReference>
<feature type="signal peptide" evidence="1">
    <location>
        <begin position="1"/>
        <end position="22"/>
    </location>
</feature>
<keyword evidence="4" id="KW-1185">Reference proteome</keyword>
<dbReference type="InterPro" id="IPR007055">
    <property type="entry name" value="BON_dom"/>
</dbReference>
<evidence type="ECO:0000259" key="2">
    <source>
        <dbReference type="PROSITE" id="PS50914"/>
    </source>
</evidence>
<feature type="chain" id="PRO_5046431877" evidence="1">
    <location>
        <begin position="23"/>
        <end position="90"/>
    </location>
</feature>
<reference evidence="3 4" key="1">
    <citation type="submission" date="2023-08" db="EMBL/GenBank/DDBJ databases">
        <title>Oxalobacteraceae gen .nov., isolated from river sludge outside the plant.</title>
        <authorList>
            <person name="Zhao S.Y."/>
        </authorList>
    </citation>
    <scope>NUCLEOTIDE SEQUENCE [LARGE SCALE GENOMIC DNA]</scope>
    <source>
        <strain evidence="3 4">R-40</strain>
    </source>
</reference>
<keyword evidence="1" id="KW-0732">Signal</keyword>
<dbReference type="InterPro" id="IPR051686">
    <property type="entry name" value="Lipoprotein_DolP"/>
</dbReference>
<dbReference type="PROSITE" id="PS50914">
    <property type="entry name" value="BON"/>
    <property type="match status" value="1"/>
</dbReference>
<dbReference type="RefSeq" id="WP_338435225.1">
    <property type="nucleotide sequence ID" value="NZ_JAUYVH010000001.1"/>
</dbReference>
<evidence type="ECO:0000313" key="4">
    <source>
        <dbReference type="Proteomes" id="UP001225596"/>
    </source>
</evidence>
<protein>
    <submittedName>
        <fullName evidence="3">BON domain-containing protein</fullName>
    </submittedName>
</protein>
<gene>
    <name evidence="3" type="ORF">Q8A64_02865</name>
</gene>
<evidence type="ECO:0000256" key="1">
    <source>
        <dbReference type="SAM" id="SignalP"/>
    </source>
</evidence>
<organism evidence="3 4">
    <name type="scientific">Keguizhuia sedimenti</name>
    <dbReference type="NCBI Taxonomy" id="3064264"/>
    <lineage>
        <taxon>Bacteria</taxon>
        <taxon>Pseudomonadati</taxon>
        <taxon>Pseudomonadota</taxon>
        <taxon>Betaproteobacteria</taxon>
        <taxon>Burkholderiales</taxon>
        <taxon>Oxalobacteraceae</taxon>
        <taxon>Keguizhuia</taxon>
    </lineage>
</organism>
<proteinExistence type="predicted"/>
<dbReference type="Proteomes" id="UP001225596">
    <property type="component" value="Unassembled WGS sequence"/>
</dbReference>
<dbReference type="Gene3D" id="3.30.1340.30">
    <property type="match status" value="1"/>
</dbReference>
<sequence length="90" mass="9701">MKKITLALMTSVALLAGCQTMSGPDPVAKNVEAALKKDEYVKKFDIKAANDNGKVTLTGKVDNEFQQYQSGAVAKKVEGVKSIDNKIKVE</sequence>
<accession>A0ABU1BKE8</accession>
<name>A0ABU1BKE8_9BURK</name>
<evidence type="ECO:0000313" key="3">
    <source>
        <dbReference type="EMBL" id="MDQ9169347.1"/>
    </source>
</evidence>
<feature type="domain" description="BON" evidence="2">
    <location>
        <begin position="23"/>
        <end position="90"/>
    </location>
</feature>
<dbReference type="EMBL" id="JAUYVH010000001">
    <property type="protein sequence ID" value="MDQ9169347.1"/>
    <property type="molecule type" value="Genomic_DNA"/>
</dbReference>
<dbReference type="PANTHER" id="PTHR34606:SF15">
    <property type="entry name" value="BON DOMAIN-CONTAINING PROTEIN"/>
    <property type="match status" value="1"/>
</dbReference>